<feature type="compositionally biased region" description="Low complexity" evidence="2">
    <location>
        <begin position="781"/>
        <end position="790"/>
    </location>
</feature>
<feature type="region of interest" description="Disordered" evidence="2">
    <location>
        <begin position="660"/>
        <end position="800"/>
    </location>
</feature>
<reference evidence="5 6" key="1">
    <citation type="submission" date="2020-10" db="EMBL/GenBank/DDBJ databases">
        <title>The Coptis chinensis genome and diversification of protoberbering-type alkaloids.</title>
        <authorList>
            <person name="Wang B."/>
            <person name="Shu S."/>
            <person name="Song C."/>
            <person name="Liu Y."/>
        </authorList>
    </citation>
    <scope>NUCLEOTIDE SEQUENCE [LARGE SCALE GENOMIC DNA]</scope>
    <source>
        <strain evidence="5">HL-2020</strain>
        <tissue evidence="5">Leaf</tissue>
    </source>
</reference>
<evidence type="ECO:0000256" key="1">
    <source>
        <dbReference type="ARBA" id="ARBA00022737"/>
    </source>
</evidence>
<dbReference type="Pfam" id="PF23598">
    <property type="entry name" value="LRR_14"/>
    <property type="match status" value="1"/>
</dbReference>
<feature type="region of interest" description="Disordered" evidence="2">
    <location>
        <begin position="263"/>
        <end position="286"/>
    </location>
</feature>
<proteinExistence type="predicted"/>
<evidence type="ECO:0008006" key="7">
    <source>
        <dbReference type="Google" id="ProtNLM"/>
    </source>
</evidence>
<feature type="compositionally biased region" description="Low complexity" evidence="2">
    <location>
        <begin position="637"/>
        <end position="647"/>
    </location>
</feature>
<feature type="compositionally biased region" description="Polar residues" evidence="2">
    <location>
        <begin position="737"/>
        <end position="768"/>
    </location>
</feature>
<feature type="compositionally biased region" description="Polar residues" evidence="2">
    <location>
        <begin position="265"/>
        <end position="279"/>
    </location>
</feature>
<dbReference type="InterPro" id="IPR058922">
    <property type="entry name" value="WHD_DRP"/>
</dbReference>
<feature type="domain" description="Disease resistance protein winged helix" evidence="3">
    <location>
        <begin position="156"/>
        <end position="223"/>
    </location>
</feature>
<evidence type="ECO:0000313" key="6">
    <source>
        <dbReference type="Proteomes" id="UP000631114"/>
    </source>
</evidence>
<feature type="compositionally biased region" description="Basic and acidic residues" evidence="2">
    <location>
        <begin position="791"/>
        <end position="800"/>
    </location>
</feature>
<dbReference type="Proteomes" id="UP000631114">
    <property type="component" value="Unassembled WGS sequence"/>
</dbReference>
<feature type="compositionally biased region" description="Polar residues" evidence="2">
    <location>
        <begin position="713"/>
        <end position="728"/>
    </location>
</feature>
<feature type="compositionally biased region" description="Basic and acidic residues" evidence="2">
    <location>
        <begin position="107"/>
        <end position="116"/>
    </location>
</feature>
<dbReference type="InterPro" id="IPR055414">
    <property type="entry name" value="LRR_R13L4/SHOC2-like"/>
</dbReference>
<keyword evidence="6" id="KW-1185">Reference proteome</keyword>
<evidence type="ECO:0000259" key="4">
    <source>
        <dbReference type="Pfam" id="PF23598"/>
    </source>
</evidence>
<dbReference type="Gene3D" id="3.80.10.10">
    <property type="entry name" value="Ribonuclease Inhibitor"/>
    <property type="match status" value="1"/>
</dbReference>
<feature type="region of interest" description="Disordered" evidence="2">
    <location>
        <begin position="613"/>
        <end position="647"/>
    </location>
</feature>
<dbReference type="Pfam" id="PF23559">
    <property type="entry name" value="WHD_DRP"/>
    <property type="match status" value="1"/>
</dbReference>
<gene>
    <name evidence="5" type="ORF">IFM89_003436</name>
</gene>
<dbReference type="InterPro" id="IPR044974">
    <property type="entry name" value="Disease_R_plants"/>
</dbReference>
<evidence type="ECO:0000259" key="3">
    <source>
        <dbReference type="Pfam" id="PF23559"/>
    </source>
</evidence>
<feature type="region of interest" description="Disordered" evidence="2">
    <location>
        <begin position="587"/>
        <end position="606"/>
    </location>
</feature>
<keyword evidence="1" id="KW-0677">Repeat</keyword>
<dbReference type="SUPFAM" id="SSF52047">
    <property type="entry name" value="RNI-like"/>
    <property type="match status" value="1"/>
</dbReference>
<dbReference type="PANTHER" id="PTHR23155">
    <property type="entry name" value="DISEASE RESISTANCE PROTEIN RP"/>
    <property type="match status" value="1"/>
</dbReference>
<evidence type="ECO:0000313" key="5">
    <source>
        <dbReference type="EMBL" id="KAF9587497.1"/>
    </source>
</evidence>
<feature type="compositionally biased region" description="Basic and acidic residues" evidence="2">
    <location>
        <begin position="587"/>
        <end position="597"/>
    </location>
</feature>
<accession>A0A835LCJ2</accession>
<feature type="region of interest" description="Disordered" evidence="2">
    <location>
        <begin position="91"/>
        <end position="116"/>
    </location>
</feature>
<protein>
    <recommendedName>
        <fullName evidence="7">Disease resistance RPP13-like protein 4</fullName>
    </recommendedName>
</protein>
<feature type="domain" description="Disease resistance R13L4/SHOC-2-like LRR" evidence="4">
    <location>
        <begin position="333"/>
        <end position="513"/>
    </location>
</feature>
<dbReference type="OrthoDB" id="1934998at2759"/>
<sequence>MSVTVSSQKSRDETCLVIRKARQYIKSIFSMTQKSVLDRLEDKTRETDDILYNKLEDDKKRLNEIQVEVENIKKKVISCLKDLQPPIIPTAAGASEEKGKTNSIDQPLKDPEAQRNWPDLDTKLEEILENAAMIYMLSDYNKLGENFRKCLLCLSIFPQGSIIKKRTIIYWWIGEGFVKATAEKTAEEVGEKWFNDLVEGNWIHPAKNKSSKVVREFTMDPWVRWLVIYLARQECFFDLDETGMPSSYLIKSSRACLLKMDKPESNPSTLREQGHSNQEGSSRGRSVVSVFNGDAERLSAQYLFSKMKEVKKLFVLQLGRWHSKADHHIEFVDGDSETLHRLGLLKSLRYLSLAGISRITELPTSVKNLLNLRVLDLRSCQNLEKLGEEIRFLSKLDVSECYLLDHMPKALGSLSQLEVLKGFVIGSKRSKDPCKLEELTKLKKLKKLSISIGGEANIHTKDMNDEDRSTLKGNWTELSYPPGLEKLDLFCFPEQVVWLDPASLEKLNRLYIRGGQVEKLGFRNESNTTMKVGMLRLKFLHKLTVKWPELEVHFPHLNYLEIHDCPHLEDSPLLDSEGVWIAEAKSEQGHFSHRRPDTSSFSTGLTTDASQNVAPILPSEPTGPSFASSSQDEGHALARTTTSSASSTSLATIAVVGPSAIPGPASVQTDTSSSTQKSGKTLSTATPQNTFTSVPPQPATSADIPPKTPGIASAQNDAPTLRTSSANVNEHAPAPNDATNAESADPSSNTGATAPVLSSTPIDSTAIASSAPRDEPPSLLPPTSATTGTPDTDKDSSPQM</sequence>
<organism evidence="5 6">
    <name type="scientific">Coptis chinensis</name>
    <dbReference type="NCBI Taxonomy" id="261450"/>
    <lineage>
        <taxon>Eukaryota</taxon>
        <taxon>Viridiplantae</taxon>
        <taxon>Streptophyta</taxon>
        <taxon>Embryophyta</taxon>
        <taxon>Tracheophyta</taxon>
        <taxon>Spermatophyta</taxon>
        <taxon>Magnoliopsida</taxon>
        <taxon>Ranunculales</taxon>
        <taxon>Ranunculaceae</taxon>
        <taxon>Coptidoideae</taxon>
        <taxon>Coptis</taxon>
    </lineage>
</organism>
<dbReference type="PANTHER" id="PTHR23155:SF1076">
    <property type="entry name" value="LEUCINE-RICH REPEAT (LRR) FAMILY PROTEIN-RELATED"/>
    <property type="match status" value="1"/>
</dbReference>
<name>A0A835LCJ2_9MAGN</name>
<evidence type="ECO:0000256" key="2">
    <source>
        <dbReference type="SAM" id="MobiDB-lite"/>
    </source>
</evidence>
<feature type="compositionally biased region" description="Polar residues" evidence="2">
    <location>
        <begin position="666"/>
        <end position="694"/>
    </location>
</feature>
<dbReference type="EMBL" id="JADFTS010000009">
    <property type="protein sequence ID" value="KAF9587497.1"/>
    <property type="molecule type" value="Genomic_DNA"/>
</dbReference>
<dbReference type="AlphaFoldDB" id="A0A835LCJ2"/>
<dbReference type="GO" id="GO:0098542">
    <property type="term" value="P:defense response to other organism"/>
    <property type="evidence" value="ECO:0007669"/>
    <property type="project" value="TreeGrafter"/>
</dbReference>
<dbReference type="InterPro" id="IPR032675">
    <property type="entry name" value="LRR_dom_sf"/>
</dbReference>
<comment type="caution">
    <text evidence="5">The sequence shown here is derived from an EMBL/GenBank/DDBJ whole genome shotgun (WGS) entry which is preliminary data.</text>
</comment>